<dbReference type="NCBIfam" id="NF001413">
    <property type="entry name" value="PRK00290.1"/>
    <property type="match status" value="1"/>
</dbReference>
<evidence type="ECO:0000256" key="5">
    <source>
        <dbReference type="ARBA" id="ARBA00023016"/>
    </source>
</evidence>
<dbReference type="PRINTS" id="PR00301">
    <property type="entry name" value="HEATSHOCK70"/>
</dbReference>
<evidence type="ECO:0000256" key="4">
    <source>
        <dbReference type="ARBA" id="ARBA00022840"/>
    </source>
</evidence>
<dbReference type="Proteomes" id="UP000580474">
    <property type="component" value="Unassembled WGS sequence"/>
</dbReference>
<comment type="similarity">
    <text evidence="1 7 8">Belongs to the heat shock protein 70 family.</text>
</comment>
<keyword evidence="11" id="KW-1185">Reference proteome</keyword>
<dbReference type="InterPro" id="IPR013126">
    <property type="entry name" value="Hsp_70_fam"/>
</dbReference>
<evidence type="ECO:0000313" key="11">
    <source>
        <dbReference type="Proteomes" id="UP000580474"/>
    </source>
</evidence>
<dbReference type="Gene3D" id="1.20.1270.10">
    <property type="match status" value="1"/>
</dbReference>
<evidence type="ECO:0000256" key="9">
    <source>
        <dbReference type="SAM" id="MobiDB-lite"/>
    </source>
</evidence>
<dbReference type="SUPFAM" id="SSF53067">
    <property type="entry name" value="Actin-like ATPase domain"/>
    <property type="match status" value="2"/>
</dbReference>
<dbReference type="FunFam" id="3.30.420.40:FF:000071">
    <property type="entry name" value="Molecular chaperone DnaK"/>
    <property type="match status" value="1"/>
</dbReference>
<keyword evidence="5 7" id="KW-0346">Stress response</keyword>
<dbReference type="FunFam" id="2.60.34.10:FF:000014">
    <property type="entry name" value="Chaperone protein DnaK HSP70"/>
    <property type="match status" value="1"/>
</dbReference>
<name>A0A840NGP5_9PSEU</name>
<sequence length="621" mass="65979">MGRAVGIDLGTTNSVVAVLEGGDATVIANSEGARTTPSVVAFARSGELLTGQPAKNQAVTNVDRTIRSVKRHMGTDWKTTIDDKDYTAQEISARVLMKLKRDAETYLGEEVTDAVVTVPAYFDDAQRQTTKEAGQIAGLTVLRIINEPTAAALAYGLEKGEKEQTILVFDLGGGTFDVSLLDVGEGLVEVKATSGDTDLGGDDWDQRIVDWLVEKFKASSGIDLTKDKMALQRIKEAAEKAKIELSSSSTTNINLPYITVDSEKNPMFLDETLSRAEFQRITSDLLERTRKPFENAVRDAGISVQDVDHVVLVGGSTRMPAVTELVKELTGGKEPHKGVNPDEVVAVGAALQAGVLRGEVKDVLLLDVTPLSLGIETKGGIMTKLIERNTTIPTKRSETFTTADDNQPSVQIQVFQGEREMAAHNKKLGSFDLTGLPPAPRGVPQIEVSFDIDANGIVHVNAKDLGTGKEQSIQISGGSALPKEDIDRMVSDAEAHADEDKQRRDEAEARNQAETLVYQTEKVLADNDEKLPADVKDRVRAAIGETNEALRGQDVAAIQAAVEKLATESQALGQALYSDTESPAGGASTGGAGAGGGSTGGGSGSDDVVDAEIVDEPGTKE</sequence>
<keyword evidence="4 7" id="KW-0067">ATP-binding</keyword>
<gene>
    <name evidence="7" type="primary">dnaK</name>
    <name evidence="10" type="ORF">BJ969_002516</name>
</gene>
<dbReference type="InterPro" id="IPR029048">
    <property type="entry name" value="HSP70_C_sf"/>
</dbReference>
<keyword evidence="2 7" id="KW-0597">Phosphoprotein</keyword>
<evidence type="ECO:0000256" key="2">
    <source>
        <dbReference type="ARBA" id="ARBA00022553"/>
    </source>
</evidence>
<keyword evidence="3 7" id="KW-0547">Nucleotide-binding</keyword>
<dbReference type="AlphaFoldDB" id="A0A840NGP5"/>
<dbReference type="InterPro" id="IPR018181">
    <property type="entry name" value="Heat_shock_70_CS"/>
</dbReference>
<evidence type="ECO:0000256" key="3">
    <source>
        <dbReference type="ARBA" id="ARBA00022741"/>
    </source>
</evidence>
<feature type="compositionally biased region" description="Gly residues" evidence="9">
    <location>
        <begin position="587"/>
        <end position="604"/>
    </location>
</feature>
<dbReference type="Pfam" id="PF00012">
    <property type="entry name" value="HSP70"/>
    <property type="match status" value="1"/>
</dbReference>
<dbReference type="HAMAP" id="MF_00332">
    <property type="entry name" value="DnaK"/>
    <property type="match status" value="1"/>
</dbReference>
<dbReference type="InterPro" id="IPR029047">
    <property type="entry name" value="HSP70_peptide-bd_sf"/>
</dbReference>
<accession>A0A840NGP5</accession>
<dbReference type="GO" id="GO:0051082">
    <property type="term" value="F:unfolded protein binding"/>
    <property type="evidence" value="ECO:0007669"/>
    <property type="project" value="InterPro"/>
</dbReference>
<dbReference type="PROSITE" id="PS00329">
    <property type="entry name" value="HSP70_2"/>
    <property type="match status" value="1"/>
</dbReference>
<dbReference type="InterPro" id="IPR012725">
    <property type="entry name" value="Chaperone_DnaK"/>
</dbReference>
<dbReference type="PROSITE" id="PS00297">
    <property type="entry name" value="HSP70_1"/>
    <property type="match status" value="1"/>
</dbReference>
<comment type="induction">
    <text evidence="7">By stress conditions e.g. heat shock.</text>
</comment>
<dbReference type="Gene3D" id="3.30.420.40">
    <property type="match status" value="2"/>
</dbReference>
<evidence type="ECO:0000256" key="7">
    <source>
        <dbReference type="HAMAP-Rule" id="MF_00332"/>
    </source>
</evidence>
<evidence type="ECO:0000256" key="6">
    <source>
        <dbReference type="ARBA" id="ARBA00023186"/>
    </source>
</evidence>
<feature type="region of interest" description="Disordered" evidence="9">
    <location>
        <begin position="576"/>
        <end position="621"/>
    </location>
</feature>
<dbReference type="InterPro" id="IPR043129">
    <property type="entry name" value="ATPase_NBD"/>
</dbReference>
<evidence type="ECO:0000256" key="8">
    <source>
        <dbReference type="RuleBase" id="RU003322"/>
    </source>
</evidence>
<evidence type="ECO:0000256" key="1">
    <source>
        <dbReference type="ARBA" id="ARBA00007381"/>
    </source>
</evidence>
<dbReference type="GO" id="GO:0140662">
    <property type="term" value="F:ATP-dependent protein folding chaperone"/>
    <property type="evidence" value="ECO:0007669"/>
    <property type="project" value="InterPro"/>
</dbReference>
<comment type="function">
    <text evidence="7">Acts as a chaperone.</text>
</comment>
<dbReference type="EMBL" id="JACHIV010000001">
    <property type="protein sequence ID" value="MBB5069428.1"/>
    <property type="molecule type" value="Genomic_DNA"/>
</dbReference>
<dbReference type="GO" id="GO:0005524">
    <property type="term" value="F:ATP binding"/>
    <property type="evidence" value="ECO:0007669"/>
    <property type="project" value="UniProtKB-UniRule"/>
</dbReference>
<evidence type="ECO:0000313" key="10">
    <source>
        <dbReference type="EMBL" id="MBB5069428.1"/>
    </source>
</evidence>
<dbReference type="PANTHER" id="PTHR19375">
    <property type="entry name" value="HEAT SHOCK PROTEIN 70KDA"/>
    <property type="match status" value="1"/>
</dbReference>
<comment type="caution">
    <text evidence="10">The sequence shown here is derived from an EMBL/GenBank/DDBJ whole genome shotgun (WGS) entry which is preliminary data.</text>
</comment>
<reference evidence="10 11" key="1">
    <citation type="submission" date="2020-08" db="EMBL/GenBank/DDBJ databases">
        <title>Sequencing the genomes of 1000 actinobacteria strains.</title>
        <authorList>
            <person name="Klenk H.-P."/>
        </authorList>
    </citation>
    <scope>NUCLEOTIDE SEQUENCE [LARGE SCALE GENOMIC DNA]</scope>
    <source>
        <strain evidence="10 11">DSM 45582</strain>
    </source>
</reference>
<protein>
    <recommendedName>
        <fullName evidence="7">Chaperone protein DnaK</fullName>
    </recommendedName>
    <alternativeName>
        <fullName evidence="7">HSP70</fullName>
    </alternativeName>
    <alternativeName>
        <fullName evidence="7">Heat shock 70 kDa protein</fullName>
    </alternativeName>
    <alternativeName>
        <fullName evidence="7">Heat shock protein 70</fullName>
    </alternativeName>
</protein>
<dbReference type="FunFam" id="3.90.640.10:FF:000003">
    <property type="entry name" value="Molecular chaperone DnaK"/>
    <property type="match status" value="1"/>
</dbReference>
<feature type="modified residue" description="Phosphothreonine; by autocatalysis" evidence="7">
    <location>
        <position position="175"/>
    </location>
</feature>
<dbReference type="NCBIfam" id="TIGR02350">
    <property type="entry name" value="prok_dnaK"/>
    <property type="match status" value="1"/>
</dbReference>
<dbReference type="RefSeq" id="WP_184479118.1">
    <property type="nucleotide sequence ID" value="NZ_JACHIV010000001.1"/>
</dbReference>
<dbReference type="FunFam" id="1.20.1270.10:FF:000001">
    <property type="entry name" value="Molecular chaperone DnaK"/>
    <property type="match status" value="1"/>
</dbReference>
<proteinExistence type="evidence at transcript level"/>
<dbReference type="Gene3D" id="3.90.640.10">
    <property type="entry name" value="Actin, Chain A, domain 4"/>
    <property type="match status" value="1"/>
</dbReference>
<dbReference type="SUPFAM" id="SSF100920">
    <property type="entry name" value="Heat shock protein 70kD (HSP70), peptide-binding domain"/>
    <property type="match status" value="1"/>
</dbReference>
<dbReference type="Gene3D" id="2.60.34.10">
    <property type="entry name" value="Substrate Binding Domain Of DNAk, Chain A, domain 1"/>
    <property type="match status" value="1"/>
</dbReference>
<dbReference type="CDD" id="cd10234">
    <property type="entry name" value="ASKHA_NBD_HSP70_DnaK-like"/>
    <property type="match status" value="1"/>
</dbReference>
<organism evidence="10 11">
    <name type="scientific">Saccharopolyspora gloriosae</name>
    <dbReference type="NCBI Taxonomy" id="455344"/>
    <lineage>
        <taxon>Bacteria</taxon>
        <taxon>Bacillati</taxon>
        <taxon>Actinomycetota</taxon>
        <taxon>Actinomycetes</taxon>
        <taxon>Pseudonocardiales</taxon>
        <taxon>Pseudonocardiaceae</taxon>
        <taxon>Saccharopolyspora</taxon>
    </lineage>
</organism>
<keyword evidence="6 7" id="KW-0143">Chaperone</keyword>
<dbReference type="PROSITE" id="PS01036">
    <property type="entry name" value="HSP70_3"/>
    <property type="match status" value="1"/>
</dbReference>